<dbReference type="Gene3D" id="3.40.50.300">
    <property type="entry name" value="P-loop containing nucleotide triphosphate hydrolases"/>
    <property type="match status" value="2"/>
</dbReference>
<protein>
    <submittedName>
        <fullName evidence="3">Recombination protein F</fullName>
    </submittedName>
</protein>
<dbReference type="EMBL" id="SJPG01000001">
    <property type="protein sequence ID" value="TWT61729.1"/>
    <property type="molecule type" value="Genomic_DNA"/>
</dbReference>
<reference evidence="3 4" key="1">
    <citation type="submission" date="2019-02" db="EMBL/GenBank/DDBJ databases">
        <title>Deep-cultivation of Planctomycetes and their phenomic and genomic characterization uncovers novel biology.</title>
        <authorList>
            <person name="Wiegand S."/>
            <person name="Jogler M."/>
            <person name="Boedeker C."/>
            <person name="Pinto D."/>
            <person name="Vollmers J."/>
            <person name="Rivas-Marin E."/>
            <person name="Kohn T."/>
            <person name="Peeters S.H."/>
            <person name="Heuer A."/>
            <person name="Rast P."/>
            <person name="Oberbeckmann S."/>
            <person name="Bunk B."/>
            <person name="Jeske O."/>
            <person name="Meyerdierks A."/>
            <person name="Storesund J.E."/>
            <person name="Kallscheuer N."/>
            <person name="Luecker S."/>
            <person name="Lage O.M."/>
            <person name="Pohl T."/>
            <person name="Merkel B.J."/>
            <person name="Hornburger P."/>
            <person name="Mueller R.-W."/>
            <person name="Bruemmer F."/>
            <person name="Labrenz M."/>
            <person name="Spormann A.M."/>
            <person name="Op Den Camp H."/>
            <person name="Overmann J."/>
            <person name="Amann R."/>
            <person name="Jetten M.S.M."/>
            <person name="Mascher T."/>
            <person name="Medema M.H."/>
            <person name="Devos D.P."/>
            <person name="Kaster A.-K."/>
            <person name="Ovreas L."/>
            <person name="Rohde M."/>
            <person name="Galperin M.Y."/>
            <person name="Jogler C."/>
        </authorList>
    </citation>
    <scope>NUCLEOTIDE SEQUENCE [LARGE SCALE GENOMIC DNA]</scope>
    <source>
        <strain evidence="3 4">Pan54</strain>
    </source>
</reference>
<organism evidence="3 4">
    <name type="scientific">Rubinisphaera italica</name>
    <dbReference type="NCBI Taxonomy" id="2527969"/>
    <lineage>
        <taxon>Bacteria</taxon>
        <taxon>Pseudomonadati</taxon>
        <taxon>Planctomycetota</taxon>
        <taxon>Planctomycetia</taxon>
        <taxon>Planctomycetales</taxon>
        <taxon>Planctomycetaceae</taxon>
        <taxon>Rubinisphaera</taxon>
    </lineage>
</organism>
<keyword evidence="4" id="KW-1185">Reference proteome</keyword>
<proteinExistence type="predicted"/>
<evidence type="ECO:0000313" key="4">
    <source>
        <dbReference type="Proteomes" id="UP000316095"/>
    </source>
</evidence>
<name>A0A5C5XGC6_9PLAN</name>
<dbReference type="PANTHER" id="PTHR32182:SF0">
    <property type="entry name" value="DNA REPLICATION AND REPAIR PROTEIN RECF"/>
    <property type="match status" value="1"/>
</dbReference>
<dbReference type="GO" id="GO:0000731">
    <property type="term" value="P:DNA synthesis involved in DNA repair"/>
    <property type="evidence" value="ECO:0007669"/>
    <property type="project" value="TreeGrafter"/>
</dbReference>
<dbReference type="GO" id="GO:0006302">
    <property type="term" value="P:double-strand break repair"/>
    <property type="evidence" value="ECO:0007669"/>
    <property type="project" value="TreeGrafter"/>
</dbReference>
<dbReference type="SUPFAM" id="SSF52540">
    <property type="entry name" value="P-loop containing nucleoside triphosphate hydrolases"/>
    <property type="match status" value="1"/>
</dbReference>
<dbReference type="InterPro" id="IPR003395">
    <property type="entry name" value="RecF/RecN/SMC_N"/>
</dbReference>
<comment type="caution">
    <text evidence="3">The sequence shown here is derived from an EMBL/GenBank/DDBJ whole genome shotgun (WGS) entry which is preliminary data.</text>
</comment>
<gene>
    <name evidence="3" type="ORF">Pan54_24660</name>
</gene>
<dbReference type="Proteomes" id="UP000316095">
    <property type="component" value="Unassembled WGS sequence"/>
</dbReference>
<evidence type="ECO:0000313" key="3">
    <source>
        <dbReference type="EMBL" id="TWT61729.1"/>
    </source>
</evidence>
<dbReference type="Pfam" id="PF02463">
    <property type="entry name" value="SMC_N"/>
    <property type="match status" value="1"/>
</dbReference>
<evidence type="ECO:0000259" key="2">
    <source>
        <dbReference type="Pfam" id="PF02463"/>
    </source>
</evidence>
<dbReference type="AlphaFoldDB" id="A0A5C5XGC6"/>
<dbReference type="PANTHER" id="PTHR32182">
    <property type="entry name" value="DNA REPLICATION AND REPAIR PROTEIN RECF"/>
    <property type="match status" value="1"/>
</dbReference>
<feature type="domain" description="RecF/RecN/SMC N-terminal" evidence="2">
    <location>
        <begin position="109"/>
        <end position="849"/>
    </location>
</feature>
<evidence type="ECO:0000256" key="1">
    <source>
        <dbReference type="SAM" id="MobiDB-lite"/>
    </source>
</evidence>
<dbReference type="InterPro" id="IPR027417">
    <property type="entry name" value="P-loop_NTPase"/>
</dbReference>
<sequence length="965" mass="108391">MNVSPQSQSVFNTLLDGRTVSSGKITTSALDIAGMRLLQTMIKNRDALESCRGDSRIETLLSMFNDQKADETESLSHVDTESENQDSRSIQHMDSDVEITSLPPKKYRLHQIECTSFRGLAPAGNKIEFDFAGISNLIYGPNGSGKSSLLGAVCWVLNGEFVPDGQTQNSQTKVFKKSKPGEGLVAIREWSPEITLPDSQITKQTVHDCLVQITLIDDDGKRLHLKRSFIGGLETSRDGTSWTSKQTLAELGINALDLELSLNAPVELSRLTVEQAQSVPDILAKLLGLSDVQRIGKLATDIGRNRTTRRNWLKDEIETTWEEIRTKLEASTAYFEDQEKVPAALTKTLSLQHPSTDELKVAGETLAKEHQAAESELATLVGVQSNVKTPSQGNLSDDLLKAISELQKNDSDIFPKFNAIQLDNALAATEEQTSSVILESIRKYFSDFLSTARARIKARYEWWQRENENSGRSSLLLHAAEYFLAEENSCPVCYEEIKDDKLRKELIELKKSDQELRENLESFFRSLKAELDKLVPASLRSVCSQSPAARLSADWQKLKKVTLPAALKPVYEKYDADVTAIISEITIAPVDSPIILPADCEERFQQTAEDFHSVVDAANESLRLLDWSSREYESILSRLNRSIKAENSQEGKSLYETLAAGREKADAIKPLKQTLAVLRTAYKDRDKLQKLLDELNQLSQLEKPLAQLKVLTKYSDNEINTTFSRISEQTMAYWKLLYPETGTGLEPHSLAIGKKKNERIQAYLANEHCIALEAFFANTGLQRAVALSLFFALLEEHPAGLGFVIMDDPMTSLDDDHREGWSSKILKEKMLKKQYIVSTHQLHYFANCQDDFSGNAVVELNSRPWPRAISFRPGSRIADASNKMLDDWRVVPNILRKYCEYALHTLETYSNKPFYDHSNLSATIARYKSTGEDNPLYSDLINEMSDILTDNGGFNFEMHGLMEKE</sequence>
<feature type="region of interest" description="Disordered" evidence="1">
    <location>
        <begin position="71"/>
        <end position="91"/>
    </location>
</feature>
<accession>A0A5C5XGC6</accession>
<dbReference type="OrthoDB" id="9795626at2"/>